<dbReference type="Proteomes" id="UP000805193">
    <property type="component" value="Unassembled WGS sequence"/>
</dbReference>
<gene>
    <name evidence="1" type="ORF">HPB47_016240</name>
</gene>
<reference evidence="1 2" key="1">
    <citation type="journal article" date="2020" name="Cell">
        <title>Large-Scale Comparative Analyses of Tick Genomes Elucidate Their Genetic Diversity and Vector Capacities.</title>
        <authorList>
            <consortium name="Tick Genome and Microbiome Consortium (TIGMIC)"/>
            <person name="Jia N."/>
            <person name="Wang J."/>
            <person name="Shi W."/>
            <person name="Du L."/>
            <person name="Sun Y."/>
            <person name="Zhan W."/>
            <person name="Jiang J.F."/>
            <person name="Wang Q."/>
            <person name="Zhang B."/>
            <person name="Ji P."/>
            <person name="Bell-Sakyi L."/>
            <person name="Cui X.M."/>
            <person name="Yuan T.T."/>
            <person name="Jiang B.G."/>
            <person name="Yang W.F."/>
            <person name="Lam T.T."/>
            <person name="Chang Q.C."/>
            <person name="Ding S.J."/>
            <person name="Wang X.J."/>
            <person name="Zhu J.G."/>
            <person name="Ruan X.D."/>
            <person name="Zhao L."/>
            <person name="Wei J.T."/>
            <person name="Ye R.Z."/>
            <person name="Que T.C."/>
            <person name="Du C.H."/>
            <person name="Zhou Y.H."/>
            <person name="Cheng J.X."/>
            <person name="Dai P.F."/>
            <person name="Guo W.B."/>
            <person name="Han X.H."/>
            <person name="Huang E.J."/>
            <person name="Li L.F."/>
            <person name="Wei W."/>
            <person name="Gao Y.C."/>
            <person name="Liu J.Z."/>
            <person name="Shao H.Z."/>
            <person name="Wang X."/>
            <person name="Wang C.C."/>
            <person name="Yang T.C."/>
            <person name="Huo Q.B."/>
            <person name="Li W."/>
            <person name="Chen H.Y."/>
            <person name="Chen S.E."/>
            <person name="Zhou L.G."/>
            <person name="Ni X.B."/>
            <person name="Tian J.H."/>
            <person name="Sheng Y."/>
            <person name="Liu T."/>
            <person name="Pan Y.S."/>
            <person name="Xia L.Y."/>
            <person name="Li J."/>
            <person name="Zhao F."/>
            <person name="Cao W.C."/>
        </authorList>
    </citation>
    <scope>NUCLEOTIDE SEQUENCE [LARGE SCALE GENOMIC DNA]</scope>
    <source>
        <strain evidence="1">Iper-2018</strain>
    </source>
</reference>
<name>A0AC60QTW2_IXOPE</name>
<keyword evidence="2" id="KW-1185">Reference proteome</keyword>
<evidence type="ECO:0000313" key="2">
    <source>
        <dbReference type="Proteomes" id="UP000805193"/>
    </source>
</evidence>
<organism evidence="1 2">
    <name type="scientific">Ixodes persulcatus</name>
    <name type="common">Taiga tick</name>
    <dbReference type="NCBI Taxonomy" id="34615"/>
    <lineage>
        <taxon>Eukaryota</taxon>
        <taxon>Metazoa</taxon>
        <taxon>Ecdysozoa</taxon>
        <taxon>Arthropoda</taxon>
        <taxon>Chelicerata</taxon>
        <taxon>Arachnida</taxon>
        <taxon>Acari</taxon>
        <taxon>Parasitiformes</taxon>
        <taxon>Ixodida</taxon>
        <taxon>Ixodoidea</taxon>
        <taxon>Ixodidae</taxon>
        <taxon>Ixodinae</taxon>
        <taxon>Ixodes</taxon>
    </lineage>
</organism>
<evidence type="ECO:0000313" key="1">
    <source>
        <dbReference type="EMBL" id="KAG0440612.1"/>
    </source>
</evidence>
<accession>A0AC60QTW2</accession>
<dbReference type="EMBL" id="JABSTQ010004934">
    <property type="protein sequence ID" value="KAG0440612.1"/>
    <property type="molecule type" value="Genomic_DNA"/>
</dbReference>
<protein>
    <submittedName>
        <fullName evidence="1">Uncharacterized protein</fullName>
    </submittedName>
</protein>
<proteinExistence type="predicted"/>
<comment type="caution">
    <text evidence="1">The sequence shown here is derived from an EMBL/GenBank/DDBJ whole genome shotgun (WGS) entry which is preliminary data.</text>
</comment>
<sequence>MGVSEEDDVPSRKGNPPPRQHAIVYQATDAPACPQCRVLDMPFFDTDCQGCLDILQSEDTSVPEIFAILRQWVPRTQKDIKMLVGEILRRGANVNDRDGLTDMTLLHYACKAGAAGVGDLACATQTVGLLLDQGADPSLRCRWTDMAAIHYAAYFDVPSVIELLLGASRKSDIDSPCHEFDGGAPLHIAASTLCLGAARTLVEFGAGLTCTDALGRVPLECVPELRPGEAFPNEEGVASSLRELLHCSLPSSHPSESHSSSADCPSSPATSGRVLLHSLGLKIGDKVVISGSKVGTLRYCGTIHFASGIWAGVELQGPLGKNDGSLGGVSYFHCPMNHGCWCGIELVKPDGKNNGLPSGAEEETSDLDSLVDLNTSLSRSSTGAALPVTTAVTGVPVLTLLRILGVIRYIGPVHFEEGTWLGVELRSANGRNDGSVQGRRYFTCKPNHGLIVRPSKVTVRGINSAKLFEEQPHS</sequence>